<dbReference type="KEGG" id="pagb:AWM79_07845"/>
<dbReference type="Proteomes" id="UP000063229">
    <property type="component" value="Chromosome"/>
</dbReference>
<dbReference type="CDD" id="cd03808">
    <property type="entry name" value="GT4_CapM-like"/>
    <property type="match status" value="1"/>
</dbReference>
<dbReference type="SUPFAM" id="SSF53756">
    <property type="entry name" value="UDP-Glycosyltransferase/glycogen phosphorylase"/>
    <property type="match status" value="1"/>
</dbReference>
<evidence type="ECO:0000313" key="3">
    <source>
        <dbReference type="EMBL" id="AMB85219.1"/>
    </source>
</evidence>
<sequence length="376" mass="41336">MSKILLIVVNDPRFFLSHRLEIAQSARSNGYIVNIASMGGEGVDTIRGLGFLHHDLPFSRSGKSPTRELLTLYFVWRLLWKLKPDLLHLVTIKPVLYGGIAARLAPVGGVVAAVSGLGFVFLSRGTKSMVLRKLVVFLYKVAFGKRNLKVIFQNADDRDMLISLGVLKEARTALIRGSGVNLSHYESSFENPGTPIVCMASRLLHDKGIVEYIDAARLLRAREIDATFQLIGDVDPGNPATVSFDELQLWKKEGVVQILGFRKDIANLFANAHIVTLPSYREGLPKVLVEAAACGRAVVTTDVPGCRDAIEPGETGLLVPVRDAEALAEALALLITDSTVRRKMGNAGRLLAEREFSIEKIVQQHLDIYRYLALNV</sequence>
<dbReference type="AlphaFoldDB" id="A0A0X1T088"/>
<dbReference type="STRING" id="46677.AWM79_07845"/>
<dbReference type="InterPro" id="IPR001296">
    <property type="entry name" value="Glyco_trans_1"/>
</dbReference>
<feature type="domain" description="Glycosyltransferase subfamily 4-like N-terminal" evidence="2">
    <location>
        <begin position="3"/>
        <end position="141"/>
    </location>
</feature>
<dbReference type="GO" id="GO:1901135">
    <property type="term" value="P:carbohydrate derivative metabolic process"/>
    <property type="evidence" value="ECO:0007669"/>
    <property type="project" value="UniProtKB-ARBA"/>
</dbReference>
<dbReference type="Pfam" id="PF13477">
    <property type="entry name" value="Glyco_trans_4_2"/>
    <property type="match status" value="1"/>
</dbReference>
<feature type="domain" description="Glycosyl transferase family 1" evidence="1">
    <location>
        <begin position="188"/>
        <end position="349"/>
    </location>
</feature>
<protein>
    <submittedName>
        <fullName evidence="3">Glycosyl transferase family 1</fullName>
    </submittedName>
</protein>
<name>A0A0X1T088_PSEAA</name>
<accession>A0A0X1T088</accession>
<evidence type="ECO:0000313" key="4">
    <source>
        <dbReference type="Proteomes" id="UP000063229"/>
    </source>
</evidence>
<dbReference type="Pfam" id="PF00534">
    <property type="entry name" value="Glycos_transf_1"/>
    <property type="match status" value="1"/>
</dbReference>
<dbReference type="OrthoDB" id="9775208at2"/>
<keyword evidence="3" id="KW-0808">Transferase</keyword>
<reference evidence="3 4" key="1">
    <citation type="submission" date="2016-01" db="EMBL/GenBank/DDBJ databases">
        <authorList>
            <person name="McClelland M."/>
            <person name="Jain A."/>
            <person name="Saraogi P."/>
            <person name="Mendelson R."/>
            <person name="Westerman R."/>
            <person name="SanMiguel P."/>
            <person name="Csonka L."/>
        </authorList>
    </citation>
    <scope>NUCLEOTIDE SEQUENCE [LARGE SCALE GENOMIC DNA]</scope>
    <source>
        <strain evidence="3 4">NCPPB 2472</strain>
    </source>
</reference>
<dbReference type="PANTHER" id="PTHR12526:SF638">
    <property type="entry name" value="SPORE COAT PROTEIN SA"/>
    <property type="match status" value="1"/>
</dbReference>
<dbReference type="EMBL" id="CP014135">
    <property type="protein sequence ID" value="AMB85219.1"/>
    <property type="molecule type" value="Genomic_DNA"/>
</dbReference>
<keyword evidence="4" id="KW-1185">Reference proteome</keyword>
<dbReference type="Gene3D" id="3.40.50.2000">
    <property type="entry name" value="Glycogen Phosphorylase B"/>
    <property type="match status" value="2"/>
</dbReference>
<dbReference type="InterPro" id="IPR028098">
    <property type="entry name" value="Glyco_trans_4-like_N"/>
</dbReference>
<evidence type="ECO:0000259" key="1">
    <source>
        <dbReference type="Pfam" id="PF00534"/>
    </source>
</evidence>
<dbReference type="GO" id="GO:0016757">
    <property type="term" value="F:glycosyltransferase activity"/>
    <property type="evidence" value="ECO:0007669"/>
    <property type="project" value="InterPro"/>
</dbReference>
<organism evidence="3 4">
    <name type="scientific">Pseudomonas agarici</name>
    <dbReference type="NCBI Taxonomy" id="46677"/>
    <lineage>
        <taxon>Bacteria</taxon>
        <taxon>Pseudomonadati</taxon>
        <taxon>Pseudomonadota</taxon>
        <taxon>Gammaproteobacteria</taxon>
        <taxon>Pseudomonadales</taxon>
        <taxon>Pseudomonadaceae</taxon>
        <taxon>Pseudomonas</taxon>
    </lineage>
</organism>
<dbReference type="RefSeq" id="WP_060782558.1">
    <property type="nucleotide sequence ID" value="NZ_CP014135.1"/>
</dbReference>
<gene>
    <name evidence="3" type="ORF">AWM79_07845</name>
</gene>
<evidence type="ECO:0000259" key="2">
    <source>
        <dbReference type="Pfam" id="PF13477"/>
    </source>
</evidence>
<dbReference type="PANTHER" id="PTHR12526">
    <property type="entry name" value="GLYCOSYLTRANSFERASE"/>
    <property type="match status" value="1"/>
</dbReference>
<proteinExistence type="predicted"/>